<dbReference type="EMBL" id="QJKJ01003189">
    <property type="protein sequence ID" value="RDX99614.1"/>
    <property type="molecule type" value="Genomic_DNA"/>
</dbReference>
<proteinExistence type="predicted"/>
<sequence length="144" mass="16164">MEVVVDDLEQQHEELRGDAYPDCGNPLRPARGSLISRKVEVLERKVEGHRRGREVQVRSGRLVPGERIEVGVRNGKIMHMATRTIMAKKVISSAEKRKGEVNAITSPSARHNSGTSQETSNYQPHLPHNTSAIAPQPYAYHYPY</sequence>
<keyword evidence="3" id="KW-1185">Reference proteome</keyword>
<reference evidence="2" key="1">
    <citation type="submission" date="2018-05" db="EMBL/GenBank/DDBJ databases">
        <title>Draft genome of Mucuna pruriens seed.</title>
        <authorList>
            <person name="Nnadi N.E."/>
            <person name="Vos R."/>
            <person name="Hasami M.H."/>
            <person name="Devisetty U.K."/>
            <person name="Aguiy J.C."/>
        </authorList>
    </citation>
    <scope>NUCLEOTIDE SEQUENCE [LARGE SCALE GENOMIC DNA]</scope>
    <source>
        <strain evidence="2">JCA_2017</strain>
    </source>
</reference>
<feature type="region of interest" description="Disordered" evidence="1">
    <location>
        <begin position="96"/>
        <end position="133"/>
    </location>
</feature>
<evidence type="ECO:0000313" key="3">
    <source>
        <dbReference type="Proteomes" id="UP000257109"/>
    </source>
</evidence>
<accession>A0A371HA30</accession>
<evidence type="ECO:0000313" key="2">
    <source>
        <dbReference type="EMBL" id="RDX99614.1"/>
    </source>
</evidence>
<evidence type="ECO:0000256" key="1">
    <source>
        <dbReference type="SAM" id="MobiDB-lite"/>
    </source>
</evidence>
<gene>
    <name evidence="2" type="ORF">CR513_17309</name>
</gene>
<comment type="caution">
    <text evidence="2">The sequence shown here is derived from an EMBL/GenBank/DDBJ whole genome shotgun (WGS) entry which is preliminary data.</text>
</comment>
<organism evidence="2 3">
    <name type="scientific">Mucuna pruriens</name>
    <name type="common">Velvet bean</name>
    <name type="synonym">Dolichos pruriens</name>
    <dbReference type="NCBI Taxonomy" id="157652"/>
    <lineage>
        <taxon>Eukaryota</taxon>
        <taxon>Viridiplantae</taxon>
        <taxon>Streptophyta</taxon>
        <taxon>Embryophyta</taxon>
        <taxon>Tracheophyta</taxon>
        <taxon>Spermatophyta</taxon>
        <taxon>Magnoliopsida</taxon>
        <taxon>eudicotyledons</taxon>
        <taxon>Gunneridae</taxon>
        <taxon>Pentapetalae</taxon>
        <taxon>rosids</taxon>
        <taxon>fabids</taxon>
        <taxon>Fabales</taxon>
        <taxon>Fabaceae</taxon>
        <taxon>Papilionoideae</taxon>
        <taxon>50 kb inversion clade</taxon>
        <taxon>NPAAA clade</taxon>
        <taxon>indigoferoid/millettioid clade</taxon>
        <taxon>Phaseoleae</taxon>
        <taxon>Mucuna</taxon>
    </lineage>
</organism>
<dbReference type="Proteomes" id="UP000257109">
    <property type="component" value="Unassembled WGS sequence"/>
</dbReference>
<feature type="compositionally biased region" description="Polar residues" evidence="1">
    <location>
        <begin position="103"/>
        <end position="133"/>
    </location>
</feature>
<feature type="non-terminal residue" evidence="2">
    <location>
        <position position="1"/>
    </location>
</feature>
<name>A0A371HA30_MUCPR</name>
<protein>
    <submittedName>
        <fullName evidence="2">Uncharacterized protein</fullName>
    </submittedName>
</protein>
<dbReference type="AlphaFoldDB" id="A0A371HA30"/>